<dbReference type="InterPro" id="IPR032880">
    <property type="entry name" value="CSC1/OSCA1-like_N"/>
</dbReference>
<dbReference type="PANTHER" id="PTHR13018:SF5">
    <property type="entry name" value="RE44586P"/>
    <property type="match status" value="1"/>
</dbReference>
<feature type="domain" description="CSC1/OSCA1-like 7TM region" evidence="9">
    <location>
        <begin position="548"/>
        <end position="779"/>
    </location>
</feature>
<feature type="transmembrane region" description="Helical" evidence="8">
    <location>
        <begin position="700"/>
        <end position="720"/>
    </location>
</feature>
<proteinExistence type="inferred from homology"/>
<feature type="coiled-coil region" evidence="7">
    <location>
        <begin position="296"/>
        <end position="323"/>
    </location>
</feature>
<dbReference type="InterPro" id="IPR045122">
    <property type="entry name" value="Csc1-like"/>
</dbReference>
<feature type="transmembrane region" description="Helical" evidence="8">
    <location>
        <begin position="20"/>
        <end position="41"/>
    </location>
</feature>
<keyword evidence="5 8" id="KW-1133">Transmembrane helix</keyword>
<dbReference type="Pfam" id="PF13967">
    <property type="entry name" value="RSN1_TM"/>
    <property type="match status" value="1"/>
</dbReference>
<feature type="transmembrane region" description="Helical" evidence="8">
    <location>
        <begin position="726"/>
        <end position="747"/>
    </location>
</feature>
<feature type="transmembrane region" description="Helical" evidence="8">
    <location>
        <begin position="595"/>
        <end position="613"/>
    </location>
</feature>
<evidence type="ECO:0000256" key="7">
    <source>
        <dbReference type="SAM" id="Coils"/>
    </source>
</evidence>
<feature type="transmembrane region" description="Helical" evidence="8">
    <location>
        <begin position="144"/>
        <end position="171"/>
    </location>
</feature>
<feature type="transmembrane region" description="Helical" evidence="8">
    <location>
        <begin position="657"/>
        <end position="679"/>
    </location>
</feature>
<evidence type="ECO:0000256" key="3">
    <source>
        <dbReference type="ARBA" id="ARBA00022448"/>
    </source>
</evidence>
<dbReference type="PANTHER" id="PTHR13018">
    <property type="entry name" value="PROBABLE MEMBRANE PROTEIN DUF221-RELATED"/>
    <property type="match status" value="1"/>
</dbReference>
<evidence type="ECO:0000256" key="4">
    <source>
        <dbReference type="ARBA" id="ARBA00022692"/>
    </source>
</evidence>
<organism evidence="11 12">
    <name type="scientific">Hexamita inflata</name>
    <dbReference type="NCBI Taxonomy" id="28002"/>
    <lineage>
        <taxon>Eukaryota</taxon>
        <taxon>Metamonada</taxon>
        <taxon>Diplomonadida</taxon>
        <taxon>Hexamitidae</taxon>
        <taxon>Hexamitinae</taxon>
        <taxon>Hexamita</taxon>
    </lineage>
</organism>
<accession>A0ABP1LQH5</accession>
<dbReference type="Pfam" id="PF02714">
    <property type="entry name" value="RSN1_7TM"/>
    <property type="match status" value="1"/>
</dbReference>
<evidence type="ECO:0000256" key="8">
    <source>
        <dbReference type="SAM" id="Phobius"/>
    </source>
</evidence>
<evidence type="ECO:0000256" key="5">
    <source>
        <dbReference type="ARBA" id="ARBA00022989"/>
    </source>
</evidence>
<keyword evidence="12" id="KW-1185">Reference proteome</keyword>
<dbReference type="InterPro" id="IPR003864">
    <property type="entry name" value="CSC1/OSCA1-like_7TM"/>
</dbReference>
<evidence type="ECO:0000256" key="6">
    <source>
        <dbReference type="ARBA" id="ARBA00023136"/>
    </source>
</evidence>
<name>A0ABP1LQH5_9EUKA</name>
<sequence length="1018" mass="117086">MSFSTQTKEQSYELSLTSTLVFNIVFTVIVFLIFPIGLRYLRAVFAPQLHLQHKHTRSWGTWFWFIDVFQQPLAVYSTRGNLATIFAVFQMLLLSLYAFIAFISLTILIPVYWYGTDQNWNANYLTYWSKITLPHLEQGSIMILVPYIVVIVITVATMFFYHQFTLLYVYFRQRCLKRVTAQNFMVLLQNIPSVLSTMDKTERILKPMMSGVKSIISVPSQCNKLTKLSQDLDSLQLELEKMKRYVSTSTLKQQYTKTQIKCNKQLLQSKIKELANIKTQIKIDISDSQLQKSEIFKKANKEIQKLEHLIQQQQNTLEKNEKSAIKCLDGFGKLIRAINQKATEIRTVLYIDNIEENYLDKMKTFPPQMSDIILKSFDLQPNKQQNQPNLRYDDESVFVKEFGKQKVFKDEQKQFINYQKLQFNLFNSSTIQNIGSSVFLFCDSQSVASEKYTALIASDSQHPEALLAPNPNEIVWKYMAISNTQKFIRKLIFIGVLAGLFIGYIWGQTELLGIINASSYEWYISIFESFCPSKCIFGVQQWGFCSVCDGFSNMLVTMIPTLFNCILMAFLPLFINWAVKLLCYPSISKNVDLEYQILFIFLIIIVGIIQVTLPDLLDVKNGHITLNFLKDLDITTLVDTLGHNVASQQFTFINYIVNKYCTFPVFGLLNIGGIINWILAHRQKNSLDFNLKLRFSKFNFNKQLAYTAHMFVVGFIFAIVAPITNVIIFVTYLLLVTIDRYLILYVNTPTVTSDLSSQANMLVNVIGTISIGLIFMLIATGCYFFIQSGPLANLGAAVCVICLILSIIFKLSVDKRYQRALSHLTQGTYEATGQLYINPVNKYQWYYEKETFCNTQFNIKNDEERQIMNTLIKYNEQSKIKQNKQDGSSENILNKKKTQSDLSGTYKQNYFDKLLGKIHADLTVLPVSQVIVDDHKLGEVRCKILNFEDQLVDTLHTALSNKNESTQFVKYSLPITECGSTINNDQTSCKLSEQYTEQDINFMASYTHPALLQQANMK</sequence>
<reference evidence="11 12" key="1">
    <citation type="submission" date="2024-07" db="EMBL/GenBank/DDBJ databases">
        <authorList>
            <person name="Akdeniz Z."/>
        </authorList>
    </citation>
    <scope>NUCLEOTIDE SEQUENCE [LARGE SCALE GENOMIC DNA]</scope>
</reference>
<comment type="caution">
    <text evidence="11">The sequence shown here is derived from an EMBL/GenBank/DDBJ whole genome shotgun (WGS) entry which is preliminary data.</text>
</comment>
<evidence type="ECO:0000259" key="9">
    <source>
        <dbReference type="Pfam" id="PF02714"/>
    </source>
</evidence>
<feature type="domain" description="CSC1/OSCA1-like N-terminal transmembrane" evidence="10">
    <location>
        <begin position="16"/>
        <end position="162"/>
    </location>
</feature>
<feature type="transmembrane region" description="Helical" evidence="8">
    <location>
        <begin position="487"/>
        <end position="506"/>
    </location>
</feature>
<comment type="similarity">
    <text evidence="2">Belongs to the CSC1 (TC 1.A.17) family.</text>
</comment>
<dbReference type="Proteomes" id="UP001642409">
    <property type="component" value="Unassembled WGS sequence"/>
</dbReference>
<evidence type="ECO:0000313" key="12">
    <source>
        <dbReference type="Proteomes" id="UP001642409"/>
    </source>
</evidence>
<keyword evidence="3" id="KW-0813">Transport</keyword>
<feature type="transmembrane region" description="Helical" evidence="8">
    <location>
        <begin position="759"/>
        <end position="786"/>
    </location>
</feature>
<evidence type="ECO:0000256" key="2">
    <source>
        <dbReference type="ARBA" id="ARBA00007779"/>
    </source>
</evidence>
<evidence type="ECO:0000313" key="11">
    <source>
        <dbReference type="EMBL" id="CAL6088629.1"/>
    </source>
</evidence>
<evidence type="ECO:0000256" key="1">
    <source>
        <dbReference type="ARBA" id="ARBA00004141"/>
    </source>
</evidence>
<comment type="subcellular location">
    <subcellularLocation>
        <location evidence="1">Membrane</location>
        <topology evidence="1">Multi-pass membrane protein</topology>
    </subcellularLocation>
</comment>
<feature type="transmembrane region" description="Helical" evidence="8">
    <location>
        <begin position="561"/>
        <end position="583"/>
    </location>
</feature>
<feature type="transmembrane region" description="Helical" evidence="8">
    <location>
        <begin position="792"/>
        <end position="813"/>
    </location>
</feature>
<gene>
    <name evidence="11" type="ORF">HINF_LOCUS64221</name>
</gene>
<keyword evidence="7" id="KW-0175">Coiled coil</keyword>
<keyword evidence="6 8" id="KW-0472">Membrane</keyword>
<feature type="transmembrane region" description="Helical" evidence="8">
    <location>
        <begin position="82"/>
        <end position="115"/>
    </location>
</feature>
<dbReference type="EMBL" id="CAXDID020000409">
    <property type="protein sequence ID" value="CAL6088629.1"/>
    <property type="molecule type" value="Genomic_DNA"/>
</dbReference>
<protein>
    <submittedName>
        <fullName evidence="11">Transmembrane_domain-containing protein</fullName>
    </submittedName>
</protein>
<keyword evidence="4 8" id="KW-0812">Transmembrane</keyword>
<evidence type="ECO:0000259" key="10">
    <source>
        <dbReference type="Pfam" id="PF13967"/>
    </source>
</evidence>